<dbReference type="PIRSF" id="PIRSF033111">
    <property type="entry name" value="UCP033111"/>
    <property type="match status" value="1"/>
</dbReference>
<dbReference type="STRING" id="331679.IV81_GL000558"/>
<evidence type="ECO:0000256" key="2">
    <source>
        <dbReference type="SAM" id="Phobius"/>
    </source>
</evidence>
<feature type="transmembrane region" description="Helical" evidence="2">
    <location>
        <begin position="140"/>
        <end position="159"/>
    </location>
</feature>
<dbReference type="Pfam" id="PF06570">
    <property type="entry name" value="DUF1129"/>
    <property type="match status" value="1"/>
</dbReference>
<comment type="caution">
    <text evidence="3">The sequence shown here is derived from an EMBL/GenBank/DDBJ whole genome shotgun (WGS) entry which is preliminary data.</text>
</comment>
<reference evidence="3 4" key="1">
    <citation type="journal article" date="2015" name="Genome Announc.">
        <title>Expanding the biotechnology potential of lactobacilli through comparative genomics of 213 strains and associated genera.</title>
        <authorList>
            <person name="Sun Z."/>
            <person name="Harris H.M."/>
            <person name="McCann A."/>
            <person name="Guo C."/>
            <person name="Argimon S."/>
            <person name="Zhang W."/>
            <person name="Yang X."/>
            <person name="Jeffery I.B."/>
            <person name="Cooney J.C."/>
            <person name="Kagawa T.F."/>
            <person name="Liu W."/>
            <person name="Song Y."/>
            <person name="Salvetti E."/>
            <person name="Wrobel A."/>
            <person name="Rasinkangas P."/>
            <person name="Parkhill J."/>
            <person name="Rea M.C."/>
            <person name="O'Sullivan O."/>
            <person name="Ritari J."/>
            <person name="Douillard F.P."/>
            <person name="Paul Ross R."/>
            <person name="Yang R."/>
            <person name="Briner A.E."/>
            <person name="Felis G.E."/>
            <person name="de Vos W.M."/>
            <person name="Barrangou R."/>
            <person name="Klaenhammer T.R."/>
            <person name="Caufield P.W."/>
            <person name="Cui Y."/>
            <person name="Zhang H."/>
            <person name="O'Toole P.W."/>
        </authorList>
    </citation>
    <scope>NUCLEOTIDE SEQUENCE [LARGE SCALE GENOMIC DNA]</scope>
    <source>
        <strain evidence="3 4">DSM 18001</strain>
    </source>
</reference>
<dbReference type="InterPro" id="IPR009214">
    <property type="entry name" value="DUF1129"/>
</dbReference>
<feature type="transmembrane region" description="Helical" evidence="2">
    <location>
        <begin position="179"/>
        <end position="200"/>
    </location>
</feature>
<keyword evidence="2" id="KW-1133">Transmembrane helix</keyword>
<keyword evidence="2" id="KW-0472">Membrane</keyword>
<accession>A0A0R2KUX2</accession>
<evidence type="ECO:0000313" key="3">
    <source>
        <dbReference type="EMBL" id="KRN93359.1"/>
    </source>
</evidence>
<dbReference type="RefSeq" id="WP_057803766.1">
    <property type="nucleotide sequence ID" value="NZ_JQBX01000016.1"/>
</dbReference>
<evidence type="ECO:0000313" key="4">
    <source>
        <dbReference type="Proteomes" id="UP000051859"/>
    </source>
</evidence>
<keyword evidence="2" id="KW-0812">Transmembrane</keyword>
<name>A0A0R2KUX2_9LACO</name>
<feature type="transmembrane region" description="Helical" evidence="2">
    <location>
        <begin position="110"/>
        <end position="128"/>
    </location>
</feature>
<feature type="transmembrane region" description="Helical" evidence="2">
    <location>
        <begin position="206"/>
        <end position="223"/>
    </location>
</feature>
<proteinExistence type="predicted"/>
<dbReference type="EMBL" id="JQBX01000016">
    <property type="protein sequence ID" value="KRN93359.1"/>
    <property type="molecule type" value="Genomic_DNA"/>
</dbReference>
<sequence>MSEEPRNAGKQVNETQHAEKPKKTELTKRNADFMYRLRKEVKESKLNDQERSEALIDTETRLLEAQKTGKTAKQLFGTPTERLKEIVEGPKKAKAEAQNNNMWIRALDNALIFAALFAAMYAIMMLIQPASIKATPGPSGILAILLTSIVGGIGMAYVYRVLGPEQKTRPSMWKQAGIAVVAILLWIVFYMSFAMLPNAINPTLPIYGYAILAVAAFGGRWYLRRKFHIVGGLF</sequence>
<feature type="compositionally biased region" description="Basic and acidic residues" evidence="1">
    <location>
        <begin position="16"/>
        <end position="30"/>
    </location>
</feature>
<gene>
    <name evidence="3" type="ORF">IV81_GL000558</name>
</gene>
<dbReference type="AlphaFoldDB" id="A0A0R2KUX2"/>
<evidence type="ECO:0008006" key="5">
    <source>
        <dbReference type="Google" id="ProtNLM"/>
    </source>
</evidence>
<feature type="region of interest" description="Disordered" evidence="1">
    <location>
        <begin position="1"/>
        <end position="30"/>
    </location>
</feature>
<keyword evidence="4" id="KW-1185">Reference proteome</keyword>
<organism evidence="3 4">
    <name type="scientific">Pediococcus stilesii</name>
    <dbReference type="NCBI Taxonomy" id="331679"/>
    <lineage>
        <taxon>Bacteria</taxon>
        <taxon>Bacillati</taxon>
        <taxon>Bacillota</taxon>
        <taxon>Bacilli</taxon>
        <taxon>Lactobacillales</taxon>
        <taxon>Lactobacillaceae</taxon>
        <taxon>Pediococcus</taxon>
    </lineage>
</organism>
<dbReference type="PATRIC" id="fig|331679.3.peg.565"/>
<dbReference type="Proteomes" id="UP000051859">
    <property type="component" value="Unassembled WGS sequence"/>
</dbReference>
<protein>
    <recommendedName>
        <fullName evidence="5">DUF1129 domain-containing protein</fullName>
    </recommendedName>
</protein>
<evidence type="ECO:0000256" key="1">
    <source>
        <dbReference type="SAM" id="MobiDB-lite"/>
    </source>
</evidence>